<evidence type="ECO:0000256" key="10">
    <source>
        <dbReference type="ARBA" id="ARBA00031323"/>
    </source>
</evidence>
<dbReference type="RefSeq" id="WP_027511801.1">
    <property type="nucleotide sequence ID" value="NZ_CP104143.1"/>
</dbReference>
<dbReference type="EC" id="2.1.1.77" evidence="3"/>
<accession>A0A2N0D3V0</accession>
<dbReference type="Proteomes" id="UP000232164">
    <property type="component" value="Unassembled WGS sequence"/>
</dbReference>
<evidence type="ECO:0000313" key="12">
    <source>
        <dbReference type="EMBL" id="PKA40793.1"/>
    </source>
</evidence>
<evidence type="ECO:0000256" key="1">
    <source>
        <dbReference type="ARBA" id="ARBA00004496"/>
    </source>
</evidence>
<keyword evidence="8" id="KW-0949">S-adenosyl-L-methionine</keyword>
<comment type="similarity">
    <text evidence="2">Belongs to the methyltransferase superfamily. L-isoaspartyl/D-aspartyl protein methyltransferase family.</text>
</comment>
<protein>
    <recommendedName>
        <fullName evidence="4">Protein-L-isoaspartate O-methyltransferase</fullName>
        <ecNumber evidence="3">2.1.1.77</ecNumber>
    </recommendedName>
    <alternativeName>
        <fullName evidence="11">L-isoaspartyl protein carboxyl methyltransferase</fullName>
    </alternativeName>
    <alternativeName>
        <fullName evidence="9">Protein L-isoaspartyl methyltransferase</fullName>
    </alternativeName>
    <alternativeName>
        <fullName evidence="10">Protein-beta-aspartate methyltransferase</fullName>
    </alternativeName>
</protein>
<evidence type="ECO:0000256" key="4">
    <source>
        <dbReference type="ARBA" id="ARBA00013346"/>
    </source>
</evidence>
<dbReference type="EMBL" id="CP104143">
    <property type="protein sequence ID" value="UWU13827.1"/>
    <property type="molecule type" value="Genomic_DNA"/>
</dbReference>
<dbReference type="GO" id="GO:0032259">
    <property type="term" value="P:methylation"/>
    <property type="evidence" value="ECO:0007669"/>
    <property type="project" value="UniProtKB-KW"/>
</dbReference>
<evidence type="ECO:0000313" key="14">
    <source>
        <dbReference type="Proteomes" id="UP000232164"/>
    </source>
</evidence>
<evidence type="ECO:0000256" key="3">
    <source>
        <dbReference type="ARBA" id="ARBA00011890"/>
    </source>
</evidence>
<evidence type="ECO:0000256" key="8">
    <source>
        <dbReference type="ARBA" id="ARBA00022691"/>
    </source>
</evidence>
<gene>
    <name evidence="12" type="ORF">CWR43_26115</name>
    <name evidence="13" type="ORF">N2599_17075</name>
</gene>
<dbReference type="GO" id="GO:0005737">
    <property type="term" value="C:cytoplasm"/>
    <property type="evidence" value="ECO:0007669"/>
    <property type="project" value="UniProtKB-SubCell"/>
</dbReference>
<proteinExistence type="inferred from homology"/>
<dbReference type="Gene3D" id="3.40.50.150">
    <property type="entry name" value="Vaccinia Virus protein VP39"/>
    <property type="match status" value="1"/>
</dbReference>
<evidence type="ECO:0000256" key="7">
    <source>
        <dbReference type="ARBA" id="ARBA00022679"/>
    </source>
</evidence>
<keyword evidence="6 13" id="KW-0489">Methyltransferase</keyword>
<comment type="subcellular location">
    <subcellularLocation>
        <location evidence="1">Cytoplasm</location>
    </subcellularLocation>
</comment>
<dbReference type="InterPro" id="IPR000682">
    <property type="entry name" value="PCMT"/>
</dbReference>
<dbReference type="PANTHER" id="PTHR11579:SF0">
    <property type="entry name" value="PROTEIN-L-ISOASPARTATE(D-ASPARTATE) O-METHYLTRANSFERASE"/>
    <property type="match status" value="1"/>
</dbReference>
<dbReference type="AlphaFoldDB" id="A0A2N0D3V0"/>
<keyword evidence="15" id="KW-1185">Reference proteome</keyword>
<evidence type="ECO:0000313" key="13">
    <source>
        <dbReference type="EMBL" id="UWU13827.1"/>
    </source>
</evidence>
<evidence type="ECO:0000256" key="2">
    <source>
        <dbReference type="ARBA" id="ARBA00005369"/>
    </source>
</evidence>
<dbReference type="Proteomes" id="UP001060123">
    <property type="component" value="Chromosome"/>
</dbReference>
<dbReference type="GO" id="GO:0004719">
    <property type="term" value="F:protein-L-isoaspartate (D-aspartate) O-methyltransferase activity"/>
    <property type="evidence" value="ECO:0007669"/>
    <property type="project" value="UniProtKB-EC"/>
</dbReference>
<reference evidence="13" key="3">
    <citation type="submission" date="2022-09" db="EMBL/GenBank/DDBJ databases">
        <title>Australian commercial rhizobial inoculants.</title>
        <authorList>
            <person name="Kohlmeier M.G."/>
            <person name="O'Hara G.W."/>
            <person name="Colombi E."/>
            <person name="Ramsay J.P."/>
            <person name="Terpolilli J."/>
        </authorList>
    </citation>
    <scope>NUCLEOTIDE SEQUENCE</scope>
    <source>
        <strain evidence="13">WSM1592</strain>
    </source>
</reference>
<dbReference type="CDD" id="cd02440">
    <property type="entry name" value="AdoMet_MTases"/>
    <property type="match status" value="1"/>
</dbReference>
<reference evidence="12 14" key="1">
    <citation type="submission" date="2017-11" db="EMBL/GenBank/DDBJ databases">
        <authorList>
            <person name="Han C.G."/>
        </authorList>
    </citation>
    <scope>NUCLEOTIDE SEQUENCE [LARGE SCALE GENOMIC DNA]</scope>
    <source>
        <strain evidence="12 14">HCNT1</strain>
    </source>
</reference>
<evidence type="ECO:0000256" key="11">
    <source>
        <dbReference type="ARBA" id="ARBA00031350"/>
    </source>
</evidence>
<evidence type="ECO:0000256" key="9">
    <source>
        <dbReference type="ARBA" id="ARBA00030757"/>
    </source>
</evidence>
<evidence type="ECO:0000256" key="6">
    <source>
        <dbReference type="ARBA" id="ARBA00022603"/>
    </source>
</evidence>
<evidence type="ECO:0000256" key="5">
    <source>
        <dbReference type="ARBA" id="ARBA00022490"/>
    </source>
</evidence>
<evidence type="ECO:0000313" key="15">
    <source>
        <dbReference type="Proteomes" id="UP001060123"/>
    </source>
</evidence>
<reference evidence="12 14" key="2">
    <citation type="submission" date="2017-12" db="EMBL/GenBank/DDBJ databases">
        <title>Genome sequence of Rhizobium sullae HCNT1 isolated from Sulla coronaria nodules and featuring peculiar denitrification phenotypes.</title>
        <authorList>
            <person name="De Diego-Diaz B."/>
            <person name="Treu L."/>
            <person name="Campanaro S."/>
            <person name="Da Silva Duarte V."/>
            <person name="Basaglia M."/>
            <person name="Favaro L."/>
            <person name="Casella S."/>
            <person name="Squartini A."/>
        </authorList>
    </citation>
    <scope>NUCLEOTIDE SEQUENCE [LARGE SCALE GENOMIC DNA]</scope>
    <source>
        <strain evidence="12 14">HCNT1</strain>
    </source>
</reference>
<dbReference type="InterPro" id="IPR029063">
    <property type="entry name" value="SAM-dependent_MTases_sf"/>
</dbReference>
<dbReference type="PANTHER" id="PTHR11579">
    <property type="entry name" value="PROTEIN-L-ISOASPARTATE O-METHYLTRANSFERASE"/>
    <property type="match status" value="1"/>
</dbReference>
<organism evidence="12 14">
    <name type="scientific">Rhizobium sullae</name>
    <name type="common">Rhizobium hedysari</name>
    <dbReference type="NCBI Taxonomy" id="50338"/>
    <lineage>
        <taxon>Bacteria</taxon>
        <taxon>Pseudomonadati</taxon>
        <taxon>Pseudomonadota</taxon>
        <taxon>Alphaproteobacteria</taxon>
        <taxon>Hyphomicrobiales</taxon>
        <taxon>Rhizobiaceae</taxon>
        <taxon>Rhizobium/Agrobacterium group</taxon>
        <taxon>Rhizobium</taxon>
    </lineage>
</organism>
<name>A0A2N0D3V0_RHISU</name>
<keyword evidence="7" id="KW-0808">Transferase</keyword>
<sequence length="403" mass="44357">MVAADVAELNNSLLKTVVSYTPIYGSRIDVSQAMEQAFRKYPRHEFVEHFRLVSEMWDGPTRSRDDHGALPLIYSNQPLMYVGNKGESFQASSSEPAFIMHLLAALDVQPGHRVLEIGCGTGWLLAMMAELSQEPRNVTGIEIIPELVKRAQVNLEKLGLGEVAVKLGDGNVLPTDIGSFDRVMYTASSFTFPTYLFDICQIGGKVVIPLRNRGLAEEVQILERTEQGFQATAARLCKFVQMTQRFGNDPSGITPSNEALRHNYKHADREPLDIPGGPPGTLAFSSFMSKTRPDFLVIGLNDPKIPSGFNAGVFGDPQAIGVAILANDWTAGAIWNRGFLRSFGGGDYRNKFIEGLSEWISCGQPLGAQLRLAISKNLTDSDGDNRGKTWREVRGDSVFTWSL</sequence>
<dbReference type="EMBL" id="PIQN01000021">
    <property type="protein sequence ID" value="PKA40793.1"/>
    <property type="molecule type" value="Genomic_DNA"/>
</dbReference>
<keyword evidence="5" id="KW-0963">Cytoplasm</keyword>
<dbReference type="Pfam" id="PF01135">
    <property type="entry name" value="PCMT"/>
    <property type="match status" value="1"/>
</dbReference>
<dbReference type="SUPFAM" id="SSF53335">
    <property type="entry name" value="S-adenosyl-L-methionine-dependent methyltransferases"/>
    <property type="match status" value="1"/>
</dbReference>
<dbReference type="STRING" id="1041146.GCA_000427985_02435"/>